<evidence type="ECO:0000256" key="2">
    <source>
        <dbReference type="ARBA" id="ARBA00004941"/>
    </source>
</evidence>
<dbReference type="InterPro" id="IPR029419">
    <property type="entry name" value="Arg_succ_lyase_C"/>
</dbReference>
<dbReference type="CDD" id="cd01359">
    <property type="entry name" value="Argininosuccinate_lyase"/>
    <property type="match status" value="1"/>
</dbReference>
<dbReference type="InterPro" id="IPR009049">
    <property type="entry name" value="Argininosuccinate_lyase"/>
</dbReference>
<name>A0ABM8ANZ0_9BACT</name>
<evidence type="ECO:0000256" key="5">
    <source>
        <dbReference type="HAMAP-Rule" id="MF_00006"/>
    </source>
</evidence>
<dbReference type="Pfam" id="PF14698">
    <property type="entry name" value="ASL_C2"/>
    <property type="match status" value="1"/>
</dbReference>
<dbReference type="PANTHER" id="PTHR43814:SF1">
    <property type="entry name" value="ARGININOSUCCINATE LYASE"/>
    <property type="match status" value="1"/>
</dbReference>
<dbReference type="GO" id="GO:0016829">
    <property type="term" value="F:lyase activity"/>
    <property type="evidence" value="ECO:0007669"/>
    <property type="project" value="UniProtKB-KW"/>
</dbReference>
<dbReference type="Proteomes" id="UP001061361">
    <property type="component" value="Chromosome"/>
</dbReference>
<sequence length="467" mass="51166">MAKKKMWGGRFAEGTAASMEAYSESVSFDWQLYAEDIRGSQAHARVLAKQGFLTDEEAAAICDGLDAVRAEIESGEFRWKTELEDVHMNVESRLTEIIGPLGGKLHTARSRNDQVALDFRLHVAARLAVWQESLAALVEVLVARADEHRETMLPGCTHFQPAQPVTLAHHLLAYAQMFKRDFERVTDGLKRVRVMPLGAAALAGTTHPVNPQAVADDLGVEAIFANSMDAVSDRDFVLEAVFVGSLVMAHLSRICEEIIIWANPNFGYVKLPDQYSTGSSIMPQKKNPDACELMRGKTGRVVGSLMGLLVLIKGLPMTYNRDMQEDKEPFFDADKTVVASLGIMADMLRQIVYVPEKMLETVKRGFLNATELADYLAAKGVPFREAHHITGAVVAHAEQKGVGLEDLDIAELAQFSDRIGEDVFDVLDYAASIRRRTSPGGTGPDSVAGQVEALTKWLAGLQQAEVG</sequence>
<keyword evidence="5" id="KW-0028">Amino-acid biosynthesis</keyword>
<evidence type="ECO:0000259" key="7">
    <source>
        <dbReference type="Pfam" id="PF14698"/>
    </source>
</evidence>
<reference evidence="8" key="1">
    <citation type="submission" date="2022-08" db="EMBL/GenBank/DDBJ databases">
        <title>Genome Sequence of the sulphate-reducing bacterium, Pseudodesulfovibrio portus JCM14722.</title>
        <authorList>
            <person name="Kondo R."/>
            <person name="Kataoka T."/>
        </authorList>
    </citation>
    <scope>NUCLEOTIDE SEQUENCE</scope>
    <source>
        <strain evidence="8">JCM 14722</strain>
    </source>
</reference>
<evidence type="ECO:0000313" key="9">
    <source>
        <dbReference type="Proteomes" id="UP001061361"/>
    </source>
</evidence>
<evidence type="ECO:0000256" key="3">
    <source>
        <dbReference type="ARBA" id="ARBA00012338"/>
    </source>
</evidence>
<dbReference type="RefSeq" id="WP_264983170.1">
    <property type="nucleotide sequence ID" value="NZ_AP026708.1"/>
</dbReference>
<evidence type="ECO:0000256" key="1">
    <source>
        <dbReference type="ARBA" id="ARBA00000985"/>
    </source>
</evidence>
<keyword evidence="5 8" id="KW-0456">Lyase</keyword>
<dbReference type="EMBL" id="AP026708">
    <property type="protein sequence ID" value="BDQ33112.1"/>
    <property type="molecule type" value="Genomic_DNA"/>
</dbReference>
<keyword evidence="9" id="KW-1185">Reference proteome</keyword>
<feature type="domain" description="Fumarate lyase N-terminal" evidence="6">
    <location>
        <begin position="9"/>
        <end position="303"/>
    </location>
</feature>
<keyword evidence="4 5" id="KW-0055">Arginine biosynthesis</keyword>
<dbReference type="EC" id="4.3.2.1" evidence="3 5"/>
<proteinExistence type="inferred from homology"/>
<dbReference type="InterPro" id="IPR008948">
    <property type="entry name" value="L-Aspartase-like"/>
</dbReference>
<dbReference type="SUPFAM" id="SSF48557">
    <property type="entry name" value="L-aspartase-like"/>
    <property type="match status" value="1"/>
</dbReference>
<dbReference type="InterPro" id="IPR022761">
    <property type="entry name" value="Fumarate_lyase_N"/>
</dbReference>
<comment type="catalytic activity">
    <reaction evidence="1 5">
        <text>2-(N(omega)-L-arginino)succinate = fumarate + L-arginine</text>
        <dbReference type="Rhea" id="RHEA:24020"/>
        <dbReference type="ChEBI" id="CHEBI:29806"/>
        <dbReference type="ChEBI" id="CHEBI:32682"/>
        <dbReference type="ChEBI" id="CHEBI:57472"/>
        <dbReference type="EC" id="4.3.2.1"/>
    </reaction>
</comment>
<dbReference type="Gene3D" id="1.10.40.30">
    <property type="entry name" value="Fumarase/aspartase (C-terminal domain)"/>
    <property type="match status" value="1"/>
</dbReference>
<comment type="subcellular location">
    <subcellularLocation>
        <location evidence="5">Cytoplasm</location>
    </subcellularLocation>
</comment>
<dbReference type="InterPro" id="IPR024083">
    <property type="entry name" value="Fumarase/histidase_N"/>
</dbReference>
<dbReference type="PRINTS" id="PR00145">
    <property type="entry name" value="ARGSUCLYASE"/>
</dbReference>
<dbReference type="Gene3D" id="1.10.275.10">
    <property type="entry name" value="Fumarase/aspartase (N-terminal domain)"/>
    <property type="match status" value="1"/>
</dbReference>
<evidence type="ECO:0000259" key="6">
    <source>
        <dbReference type="Pfam" id="PF00206"/>
    </source>
</evidence>
<accession>A0ABM8ANZ0</accession>
<protein>
    <recommendedName>
        <fullName evidence="3 5">Argininosuccinate lyase</fullName>
        <shortName evidence="5">ASAL</shortName>
        <ecNumber evidence="3 5">4.3.2.1</ecNumber>
    </recommendedName>
    <alternativeName>
        <fullName evidence="5">Arginosuccinase</fullName>
    </alternativeName>
</protein>
<organism evidence="8 9">
    <name type="scientific">Pseudodesulfovibrio portus</name>
    <dbReference type="NCBI Taxonomy" id="231439"/>
    <lineage>
        <taxon>Bacteria</taxon>
        <taxon>Pseudomonadati</taxon>
        <taxon>Thermodesulfobacteriota</taxon>
        <taxon>Desulfovibrionia</taxon>
        <taxon>Desulfovibrionales</taxon>
        <taxon>Desulfovibrionaceae</taxon>
    </lineage>
</organism>
<dbReference type="InterPro" id="IPR020557">
    <property type="entry name" value="Fumarate_lyase_CS"/>
</dbReference>
<feature type="domain" description="Argininosuccinate lyase C-terminal" evidence="7">
    <location>
        <begin position="366"/>
        <end position="433"/>
    </location>
</feature>
<evidence type="ECO:0000313" key="8">
    <source>
        <dbReference type="EMBL" id="BDQ33112.1"/>
    </source>
</evidence>
<dbReference type="NCBIfam" id="TIGR00838">
    <property type="entry name" value="argH"/>
    <property type="match status" value="1"/>
</dbReference>
<comment type="pathway">
    <text evidence="2 5">Amino-acid biosynthesis; L-arginine biosynthesis; L-arginine from L-ornithine and carbamoyl phosphate: step 3/3.</text>
</comment>
<dbReference type="PRINTS" id="PR00149">
    <property type="entry name" value="FUMRATELYASE"/>
</dbReference>
<evidence type="ECO:0000256" key="4">
    <source>
        <dbReference type="ARBA" id="ARBA00022571"/>
    </source>
</evidence>
<dbReference type="InterPro" id="IPR000362">
    <property type="entry name" value="Fumarate_lyase_fam"/>
</dbReference>
<dbReference type="PROSITE" id="PS00163">
    <property type="entry name" value="FUMARATE_LYASES"/>
    <property type="match status" value="1"/>
</dbReference>
<keyword evidence="5" id="KW-0963">Cytoplasm</keyword>
<dbReference type="HAMAP" id="MF_00006">
    <property type="entry name" value="Arg_succ_lyase"/>
    <property type="match status" value="1"/>
</dbReference>
<gene>
    <name evidence="5 8" type="primary">argH</name>
    <name evidence="8" type="ORF">JCM14722_06540</name>
</gene>
<dbReference type="PANTHER" id="PTHR43814">
    <property type="entry name" value="ARGININOSUCCINATE LYASE"/>
    <property type="match status" value="1"/>
</dbReference>
<dbReference type="Pfam" id="PF00206">
    <property type="entry name" value="Lyase_1"/>
    <property type="match status" value="1"/>
</dbReference>
<dbReference type="Gene3D" id="1.20.200.10">
    <property type="entry name" value="Fumarase/aspartase (Central domain)"/>
    <property type="match status" value="1"/>
</dbReference>
<comment type="similarity">
    <text evidence="5">Belongs to the lyase 1 family. Argininosuccinate lyase subfamily.</text>
</comment>